<dbReference type="GO" id="GO:0005886">
    <property type="term" value="C:plasma membrane"/>
    <property type="evidence" value="ECO:0007669"/>
    <property type="project" value="UniProtKB-SubCell"/>
</dbReference>
<evidence type="ECO:0000256" key="5">
    <source>
        <dbReference type="ARBA" id="ARBA00022989"/>
    </source>
</evidence>
<dbReference type="OrthoDB" id="3190463at2"/>
<evidence type="ECO:0000256" key="2">
    <source>
        <dbReference type="ARBA" id="ARBA00007362"/>
    </source>
</evidence>
<dbReference type="AlphaFoldDB" id="A0A174JDT3"/>
<feature type="transmembrane region" description="Helical" evidence="7">
    <location>
        <begin position="51"/>
        <end position="72"/>
    </location>
</feature>
<evidence type="ECO:0000313" key="10">
    <source>
        <dbReference type="Proteomes" id="UP000095544"/>
    </source>
</evidence>
<dbReference type="InterPro" id="IPR037185">
    <property type="entry name" value="EmrE-like"/>
</dbReference>
<evidence type="ECO:0000259" key="8">
    <source>
        <dbReference type="Pfam" id="PF00892"/>
    </source>
</evidence>
<feature type="transmembrane region" description="Helical" evidence="7">
    <location>
        <begin position="286"/>
        <end position="303"/>
    </location>
</feature>
<reference evidence="9 10" key="1">
    <citation type="submission" date="2015-09" db="EMBL/GenBank/DDBJ databases">
        <authorList>
            <consortium name="Pathogen Informatics"/>
        </authorList>
    </citation>
    <scope>NUCLEOTIDE SEQUENCE [LARGE SCALE GENOMIC DNA]</scope>
    <source>
        <strain evidence="9 10">2789STDY5834876</strain>
    </source>
</reference>
<feature type="transmembrane region" description="Helical" evidence="7">
    <location>
        <begin position="169"/>
        <end position="189"/>
    </location>
</feature>
<keyword evidence="4 7" id="KW-0812">Transmembrane</keyword>
<dbReference type="InterPro" id="IPR050638">
    <property type="entry name" value="AA-Vitamin_Transporters"/>
</dbReference>
<dbReference type="STRING" id="39482.ERS852491_03833"/>
<feature type="domain" description="EamA" evidence="8">
    <location>
        <begin position="170"/>
        <end position="304"/>
    </location>
</feature>
<feature type="domain" description="EamA" evidence="8">
    <location>
        <begin position="18"/>
        <end position="157"/>
    </location>
</feature>
<protein>
    <submittedName>
        <fullName evidence="9">Uncharacterized inner membrane transporter yiJE</fullName>
    </submittedName>
</protein>
<dbReference type="InterPro" id="IPR000620">
    <property type="entry name" value="EamA_dom"/>
</dbReference>
<keyword evidence="3" id="KW-1003">Cell membrane</keyword>
<dbReference type="PANTHER" id="PTHR32322">
    <property type="entry name" value="INNER MEMBRANE TRANSPORTER"/>
    <property type="match status" value="1"/>
</dbReference>
<keyword evidence="5 7" id="KW-1133">Transmembrane helix</keyword>
<evidence type="ECO:0000313" key="9">
    <source>
        <dbReference type="EMBL" id="CUO95778.1"/>
    </source>
</evidence>
<evidence type="ECO:0000256" key="3">
    <source>
        <dbReference type="ARBA" id="ARBA00022475"/>
    </source>
</evidence>
<feature type="transmembrane region" description="Helical" evidence="7">
    <location>
        <begin position="12"/>
        <end position="31"/>
    </location>
</feature>
<organism evidence="9 10">
    <name type="scientific">Faecalicatena contorta</name>
    <dbReference type="NCBI Taxonomy" id="39482"/>
    <lineage>
        <taxon>Bacteria</taxon>
        <taxon>Bacillati</taxon>
        <taxon>Bacillota</taxon>
        <taxon>Clostridia</taxon>
        <taxon>Lachnospirales</taxon>
        <taxon>Lachnospiraceae</taxon>
        <taxon>Faecalicatena</taxon>
    </lineage>
</organism>
<evidence type="ECO:0000256" key="4">
    <source>
        <dbReference type="ARBA" id="ARBA00022692"/>
    </source>
</evidence>
<name>A0A174JDT3_9FIRM</name>
<dbReference type="Proteomes" id="UP000095544">
    <property type="component" value="Unassembled WGS sequence"/>
</dbReference>
<dbReference type="RefSeq" id="WP_055154688.1">
    <property type="nucleotide sequence ID" value="NZ_CYZU01000046.1"/>
</dbReference>
<gene>
    <name evidence="9" type="primary">yijE_2</name>
    <name evidence="9" type="ORF">ERS852491_03833</name>
</gene>
<keyword evidence="6 7" id="KW-0472">Membrane</keyword>
<feature type="transmembrane region" description="Helical" evidence="7">
    <location>
        <begin position="201"/>
        <end position="220"/>
    </location>
</feature>
<feature type="transmembrane region" description="Helical" evidence="7">
    <location>
        <begin position="145"/>
        <end position="163"/>
    </location>
</feature>
<dbReference type="EMBL" id="CYZU01000046">
    <property type="protein sequence ID" value="CUO95778.1"/>
    <property type="molecule type" value="Genomic_DNA"/>
</dbReference>
<evidence type="ECO:0000256" key="1">
    <source>
        <dbReference type="ARBA" id="ARBA00004651"/>
    </source>
</evidence>
<accession>A0A174JDT3</accession>
<dbReference type="PANTHER" id="PTHR32322:SF18">
    <property type="entry name" value="S-ADENOSYLMETHIONINE_S-ADENOSYLHOMOCYSTEINE TRANSPORTER"/>
    <property type="match status" value="1"/>
</dbReference>
<feature type="transmembrane region" description="Helical" evidence="7">
    <location>
        <begin position="232"/>
        <end position="252"/>
    </location>
</feature>
<evidence type="ECO:0000256" key="7">
    <source>
        <dbReference type="SAM" id="Phobius"/>
    </source>
</evidence>
<comment type="subcellular location">
    <subcellularLocation>
        <location evidence="1">Cell membrane</location>
        <topology evidence="1">Multi-pass membrane protein</topology>
    </subcellularLocation>
</comment>
<feature type="transmembrane region" description="Helical" evidence="7">
    <location>
        <begin position="261"/>
        <end position="280"/>
    </location>
</feature>
<sequence length="321" mass="34361">MQTKPQKANQLQNPAVICILALICCALWGSAFPCIKVGYEWFGIEGTGSQILFAGYRFFLSGVLTFVIGCILEKRLLTMKKSSIPCILRQGILQTTVQYFFFYVGLAHTTGTKGSIINASNAFVSIAAAHFILKDEKMTWKKGAGCALGLAGVIVINLSPGAWGDGFSLMGEGMVFICTVAYGISTVILKTISDRESPMTITAYQILFGSVLLIIIGFALGGHVNGFTVKSTVLLVYMALISTAAFSLWTLLLKYNPVGKVAIYGFSIPVFGVALSGIFLGERIVTVKNLSALLLVSIGILIVNSSKINRNTASGSHRCSP</sequence>
<dbReference type="Pfam" id="PF00892">
    <property type="entry name" value="EamA"/>
    <property type="match status" value="2"/>
</dbReference>
<evidence type="ECO:0000256" key="6">
    <source>
        <dbReference type="ARBA" id="ARBA00023136"/>
    </source>
</evidence>
<comment type="similarity">
    <text evidence="2">Belongs to the EamA transporter family.</text>
</comment>
<dbReference type="SUPFAM" id="SSF103481">
    <property type="entry name" value="Multidrug resistance efflux transporter EmrE"/>
    <property type="match status" value="2"/>
</dbReference>
<proteinExistence type="inferred from homology"/>